<dbReference type="EC" id="2.4.2.8" evidence="5 15"/>
<evidence type="ECO:0000256" key="2">
    <source>
        <dbReference type="ARBA" id="ARBA00004496"/>
    </source>
</evidence>
<accession>A0ABT8R641</accession>
<comment type="similarity">
    <text evidence="4 15">Belongs to the purine/pyrimidine phosphoribosyltransferase family.</text>
</comment>
<comment type="catalytic activity">
    <reaction evidence="14">
        <text>IMP + diphosphate = hypoxanthine + 5-phospho-alpha-D-ribose 1-diphosphate</text>
        <dbReference type="Rhea" id="RHEA:17973"/>
        <dbReference type="ChEBI" id="CHEBI:17368"/>
        <dbReference type="ChEBI" id="CHEBI:33019"/>
        <dbReference type="ChEBI" id="CHEBI:58017"/>
        <dbReference type="ChEBI" id="CHEBI:58053"/>
        <dbReference type="EC" id="2.4.2.8"/>
    </reaction>
    <physiologicalReaction direction="right-to-left" evidence="14">
        <dbReference type="Rhea" id="RHEA:17975"/>
    </physiologicalReaction>
</comment>
<keyword evidence="7 15" id="KW-0328">Glycosyltransferase</keyword>
<evidence type="ECO:0000256" key="4">
    <source>
        <dbReference type="ARBA" id="ARBA00008391"/>
    </source>
</evidence>
<reference evidence="17" key="1">
    <citation type="submission" date="2023-07" db="EMBL/GenBank/DDBJ databases">
        <title>The genome sequence of Rhodocytophaga aerolata KACC 12507.</title>
        <authorList>
            <person name="Zhang X."/>
        </authorList>
    </citation>
    <scope>NUCLEOTIDE SEQUENCE</scope>
    <source>
        <strain evidence="17">KACC 12507</strain>
    </source>
</reference>
<keyword evidence="10 15" id="KW-0660">Purine salvage</keyword>
<comment type="catalytic activity">
    <reaction evidence="13">
        <text>GMP + diphosphate = guanine + 5-phospho-alpha-D-ribose 1-diphosphate</text>
        <dbReference type="Rhea" id="RHEA:25424"/>
        <dbReference type="ChEBI" id="CHEBI:16235"/>
        <dbReference type="ChEBI" id="CHEBI:33019"/>
        <dbReference type="ChEBI" id="CHEBI:58017"/>
        <dbReference type="ChEBI" id="CHEBI:58115"/>
        <dbReference type="EC" id="2.4.2.8"/>
    </reaction>
    <physiologicalReaction direction="right-to-left" evidence="13">
        <dbReference type="Rhea" id="RHEA:25426"/>
    </physiologicalReaction>
</comment>
<dbReference type="Gene3D" id="3.40.50.2020">
    <property type="match status" value="1"/>
</dbReference>
<evidence type="ECO:0000256" key="13">
    <source>
        <dbReference type="ARBA" id="ARBA00048811"/>
    </source>
</evidence>
<dbReference type="InterPro" id="IPR000836">
    <property type="entry name" value="PRTase_dom"/>
</dbReference>
<evidence type="ECO:0000256" key="5">
    <source>
        <dbReference type="ARBA" id="ARBA00011895"/>
    </source>
</evidence>
<dbReference type="SUPFAM" id="SSF53271">
    <property type="entry name" value="PRTase-like"/>
    <property type="match status" value="1"/>
</dbReference>
<evidence type="ECO:0000256" key="15">
    <source>
        <dbReference type="RuleBase" id="RU364099"/>
    </source>
</evidence>
<keyword evidence="11 15" id="KW-0547">Nucleotide-binding</keyword>
<dbReference type="EMBL" id="JAUKPO010000007">
    <property type="protein sequence ID" value="MDO1447570.1"/>
    <property type="molecule type" value="Genomic_DNA"/>
</dbReference>
<proteinExistence type="inferred from homology"/>
<dbReference type="PANTHER" id="PTHR43340">
    <property type="entry name" value="HYPOXANTHINE-GUANINE PHOSPHORIBOSYLTRANSFERASE"/>
    <property type="match status" value="1"/>
</dbReference>
<protein>
    <recommendedName>
        <fullName evidence="5 15">Hypoxanthine phosphoribosyltransferase</fullName>
        <ecNumber evidence="5 15">2.4.2.8</ecNumber>
    </recommendedName>
</protein>
<keyword evidence="12 15" id="KW-0460">Magnesium</keyword>
<comment type="caution">
    <text evidence="17">The sequence shown here is derived from an EMBL/GenBank/DDBJ whole genome shotgun (WGS) entry which is preliminary data.</text>
</comment>
<evidence type="ECO:0000256" key="8">
    <source>
        <dbReference type="ARBA" id="ARBA00022679"/>
    </source>
</evidence>
<evidence type="ECO:0000256" key="9">
    <source>
        <dbReference type="ARBA" id="ARBA00022723"/>
    </source>
</evidence>
<evidence type="ECO:0000256" key="1">
    <source>
        <dbReference type="ARBA" id="ARBA00001946"/>
    </source>
</evidence>
<evidence type="ECO:0000256" key="12">
    <source>
        <dbReference type="ARBA" id="ARBA00022842"/>
    </source>
</evidence>
<dbReference type="Pfam" id="PF00156">
    <property type="entry name" value="Pribosyltran"/>
    <property type="match status" value="1"/>
</dbReference>
<dbReference type="InterPro" id="IPR029057">
    <property type="entry name" value="PRTase-like"/>
</dbReference>
<evidence type="ECO:0000313" key="17">
    <source>
        <dbReference type="EMBL" id="MDO1447570.1"/>
    </source>
</evidence>
<keyword evidence="6 15" id="KW-0963">Cytoplasm</keyword>
<dbReference type="RefSeq" id="WP_302038373.1">
    <property type="nucleotide sequence ID" value="NZ_JAUKPO010000007.1"/>
</dbReference>
<evidence type="ECO:0000256" key="11">
    <source>
        <dbReference type="ARBA" id="ARBA00022741"/>
    </source>
</evidence>
<evidence type="ECO:0000313" key="18">
    <source>
        <dbReference type="Proteomes" id="UP001168528"/>
    </source>
</evidence>
<dbReference type="NCBIfam" id="TIGR01203">
    <property type="entry name" value="HGPRTase"/>
    <property type="match status" value="1"/>
</dbReference>
<name>A0ABT8R641_9BACT</name>
<organism evidence="17 18">
    <name type="scientific">Rhodocytophaga aerolata</name>
    <dbReference type="NCBI Taxonomy" id="455078"/>
    <lineage>
        <taxon>Bacteria</taxon>
        <taxon>Pseudomonadati</taxon>
        <taxon>Bacteroidota</taxon>
        <taxon>Cytophagia</taxon>
        <taxon>Cytophagales</taxon>
        <taxon>Rhodocytophagaceae</taxon>
        <taxon>Rhodocytophaga</taxon>
    </lineage>
</organism>
<dbReference type="InterPro" id="IPR050408">
    <property type="entry name" value="HGPRT"/>
</dbReference>
<keyword evidence="9 15" id="KW-0479">Metal-binding</keyword>
<dbReference type="PANTHER" id="PTHR43340:SF1">
    <property type="entry name" value="HYPOXANTHINE PHOSPHORIBOSYLTRANSFERASE"/>
    <property type="match status" value="1"/>
</dbReference>
<comment type="cofactor">
    <cofactor evidence="1 15">
        <name>Mg(2+)</name>
        <dbReference type="ChEBI" id="CHEBI:18420"/>
    </cofactor>
</comment>
<comment type="subcellular location">
    <subcellularLocation>
        <location evidence="2 15">Cytoplasm</location>
    </subcellularLocation>
</comment>
<sequence length="182" mass="20687">MVQLKDKVFDILIPEEKLLTRIQNMAEQISQDYVDKLPMFLAVLNGSFMFAADLLKHITIPCEISFVKVASYQEIHSTGKLTQLIGLSDEVRGRHIIILEDIVDTGITIEGIVNDLHKKNPTSIQIATLLHKPDAYAKQLPLQYIGFSIPNQFVVGYGLDYDQLGRNLKDIHVLQEDRRNML</sequence>
<dbReference type="GO" id="GO:0016757">
    <property type="term" value="F:glycosyltransferase activity"/>
    <property type="evidence" value="ECO:0007669"/>
    <property type="project" value="UniProtKB-KW"/>
</dbReference>
<evidence type="ECO:0000256" key="14">
    <source>
        <dbReference type="ARBA" id="ARBA00049402"/>
    </source>
</evidence>
<keyword evidence="8 15" id="KW-0808">Transferase</keyword>
<feature type="domain" description="Phosphoribosyltransferase" evidence="16">
    <location>
        <begin position="17"/>
        <end position="161"/>
    </location>
</feature>
<dbReference type="Proteomes" id="UP001168528">
    <property type="component" value="Unassembled WGS sequence"/>
</dbReference>
<evidence type="ECO:0000256" key="7">
    <source>
        <dbReference type="ARBA" id="ARBA00022676"/>
    </source>
</evidence>
<evidence type="ECO:0000259" key="16">
    <source>
        <dbReference type="Pfam" id="PF00156"/>
    </source>
</evidence>
<keyword evidence="18" id="KW-1185">Reference proteome</keyword>
<dbReference type="CDD" id="cd06223">
    <property type="entry name" value="PRTases_typeI"/>
    <property type="match status" value="1"/>
</dbReference>
<dbReference type="InterPro" id="IPR005904">
    <property type="entry name" value="Hxn_phspho_trans"/>
</dbReference>
<comment type="pathway">
    <text evidence="3 15">Purine metabolism; IMP biosynthesis via salvage pathway; IMP from hypoxanthine: step 1/1.</text>
</comment>
<evidence type="ECO:0000256" key="3">
    <source>
        <dbReference type="ARBA" id="ARBA00004669"/>
    </source>
</evidence>
<gene>
    <name evidence="17" type="primary">hpt</name>
    <name evidence="17" type="ORF">Q0590_14975</name>
</gene>
<evidence type="ECO:0000256" key="10">
    <source>
        <dbReference type="ARBA" id="ARBA00022726"/>
    </source>
</evidence>
<evidence type="ECO:0000256" key="6">
    <source>
        <dbReference type="ARBA" id="ARBA00022490"/>
    </source>
</evidence>